<accession>A0ABW6YLW7</accession>
<dbReference type="EMBL" id="JBIBSM010000026">
    <property type="protein sequence ID" value="MFF8280880.1"/>
    <property type="molecule type" value="Genomic_DNA"/>
</dbReference>
<name>A0ABW6YLW7_9ACTN</name>
<keyword evidence="3" id="KW-1185">Reference proteome</keyword>
<sequence>MPRTNQEVAAVTATEKEPVTPDESSVYFLEEPPDPTIAIRGANDQPFVTIHLNTSELTYGPGYTPDHAARAFWHALTFWNTLGAVNTDDAPRQGRLALLADQLCRSYTYGVGLAELEETNPEGAEAHREAAERLLPWLRQAPEREVKAAFDRGWAMGRDNAMKNPRRVGEER</sequence>
<dbReference type="Proteomes" id="UP001603013">
    <property type="component" value="Unassembled WGS sequence"/>
</dbReference>
<evidence type="ECO:0000313" key="2">
    <source>
        <dbReference type="EMBL" id="MFF8280880.1"/>
    </source>
</evidence>
<dbReference type="RefSeq" id="WP_391937653.1">
    <property type="nucleotide sequence ID" value="NZ_JBIBSM010000026.1"/>
</dbReference>
<organism evidence="2 3">
    <name type="scientific">Streptomyces lateritius</name>
    <dbReference type="NCBI Taxonomy" id="67313"/>
    <lineage>
        <taxon>Bacteria</taxon>
        <taxon>Bacillati</taxon>
        <taxon>Actinomycetota</taxon>
        <taxon>Actinomycetes</taxon>
        <taxon>Kitasatosporales</taxon>
        <taxon>Streptomycetaceae</taxon>
        <taxon>Streptomyces</taxon>
    </lineage>
</organism>
<reference evidence="2 3" key="1">
    <citation type="submission" date="2024-10" db="EMBL/GenBank/DDBJ databases">
        <title>The Natural Products Discovery Center: Release of the First 8490 Sequenced Strains for Exploring Actinobacteria Biosynthetic Diversity.</title>
        <authorList>
            <person name="Kalkreuter E."/>
            <person name="Kautsar S.A."/>
            <person name="Yang D."/>
            <person name="Bader C.D."/>
            <person name="Teijaro C.N."/>
            <person name="Fluegel L."/>
            <person name="Davis C.M."/>
            <person name="Simpson J.R."/>
            <person name="Lauterbach L."/>
            <person name="Steele A.D."/>
            <person name="Gui C."/>
            <person name="Meng S."/>
            <person name="Li G."/>
            <person name="Viehrig K."/>
            <person name="Ye F."/>
            <person name="Su P."/>
            <person name="Kiefer A.F."/>
            <person name="Nichols A."/>
            <person name="Cepeda A.J."/>
            <person name="Yan W."/>
            <person name="Fan B."/>
            <person name="Jiang Y."/>
            <person name="Adhikari A."/>
            <person name="Zheng C.-J."/>
            <person name="Schuster L."/>
            <person name="Cowan T.M."/>
            <person name="Smanski M.J."/>
            <person name="Chevrette M.G."/>
            <person name="De Carvalho L.P.S."/>
            <person name="Shen B."/>
        </authorList>
    </citation>
    <scope>NUCLEOTIDE SEQUENCE [LARGE SCALE GENOMIC DNA]</scope>
    <source>
        <strain evidence="2 3">NPDC015755</strain>
    </source>
</reference>
<proteinExistence type="predicted"/>
<evidence type="ECO:0000313" key="3">
    <source>
        <dbReference type="Proteomes" id="UP001603013"/>
    </source>
</evidence>
<gene>
    <name evidence="2" type="ORF">ACF05T_33270</name>
</gene>
<evidence type="ECO:0000256" key="1">
    <source>
        <dbReference type="SAM" id="MobiDB-lite"/>
    </source>
</evidence>
<protein>
    <submittedName>
        <fullName evidence="2">Uncharacterized protein</fullName>
    </submittedName>
</protein>
<comment type="caution">
    <text evidence="2">The sequence shown here is derived from an EMBL/GenBank/DDBJ whole genome shotgun (WGS) entry which is preliminary data.</text>
</comment>
<feature type="region of interest" description="Disordered" evidence="1">
    <location>
        <begin position="1"/>
        <end position="23"/>
    </location>
</feature>